<organism evidence="2 3">
    <name type="scientific">Blepharisma stoltei</name>
    <dbReference type="NCBI Taxonomy" id="1481888"/>
    <lineage>
        <taxon>Eukaryota</taxon>
        <taxon>Sar</taxon>
        <taxon>Alveolata</taxon>
        <taxon>Ciliophora</taxon>
        <taxon>Postciliodesmatophora</taxon>
        <taxon>Heterotrichea</taxon>
        <taxon>Heterotrichida</taxon>
        <taxon>Blepharismidae</taxon>
        <taxon>Blepharisma</taxon>
    </lineage>
</organism>
<proteinExistence type="predicted"/>
<dbReference type="PANTHER" id="PTHR12277:SF81">
    <property type="entry name" value="PROTEIN ABHD13"/>
    <property type="match status" value="1"/>
</dbReference>
<evidence type="ECO:0008006" key="4">
    <source>
        <dbReference type="Google" id="ProtNLM"/>
    </source>
</evidence>
<evidence type="ECO:0000256" key="1">
    <source>
        <dbReference type="SAM" id="Phobius"/>
    </source>
</evidence>
<sequence length="685" mass="78890">MYYLPTIITLPCSILLIVVLFKILLSYAAQYIIFPGSSWFWQRSIESSYCKELTHQLYLKVKTLRTYLENLFPEIARENLDNSNFQQTTNIPYICTLFESVIDNLQTLEPNKISKKQKRLLNLLLSLKRGLEETNIIINSHEELNLWKWMNIKSERNEPESIVLEDYPQNDQISSVMKIIAETESALYESFGDLSFLKRARRWWFDDTLGSKDYMRADLLKRFNAEQLWITSLDGAKIDCLFVCSSSLNENAPTMLICNPNAGYYEYSYFQTDWLEFYLTHGINVFLWNYRGYGRTTGKLSLKNLMNDGENIVNYLRTIKHVPKLGVHGESLGGCIATYLARECSLDFLFADRTFSSLSDAALFNFGKAVYWCFRLISRVDADSVAEYLSADCYKVLSSDPQDRMINDFASLKSGVAFKSIWSHENVLKTSVLKSDLGKKWHILSHTEFLQMNSSLNRLTNLIDHLSNPQITNEKSFSSYAELFNQDPRVPHQYQLLAKDTDSAEDENLVAVVKRINEIFDGIDAGGIYLASTQKKKYPQLALLQWIIIIDLWGSSSPSFEDYSNPLIRSIDSLIRGVKNLESILNNPLNTSNPLIREICKDVRKVYESLKKILTFIEERNERIASSDLQSVDLTNQTMNSKNYIDYHKAGNLLTLSCGHSGTYSSSEKIQYEKHLMNAQFIVRK</sequence>
<keyword evidence="1" id="KW-0812">Transmembrane</keyword>
<dbReference type="Gene3D" id="3.40.50.1820">
    <property type="entry name" value="alpha/beta hydrolase"/>
    <property type="match status" value="1"/>
</dbReference>
<dbReference type="GO" id="GO:0008474">
    <property type="term" value="F:palmitoyl-(protein) hydrolase activity"/>
    <property type="evidence" value="ECO:0007669"/>
    <property type="project" value="TreeGrafter"/>
</dbReference>
<dbReference type="Proteomes" id="UP001162131">
    <property type="component" value="Unassembled WGS sequence"/>
</dbReference>
<dbReference type="GO" id="GO:0016020">
    <property type="term" value="C:membrane"/>
    <property type="evidence" value="ECO:0007669"/>
    <property type="project" value="TreeGrafter"/>
</dbReference>
<feature type="transmembrane region" description="Helical" evidence="1">
    <location>
        <begin position="7"/>
        <end position="28"/>
    </location>
</feature>
<keyword evidence="1" id="KW-1133">Transmembrane helix</keyword>
<protein>
    <recommendedName>
        <fullName evidence="4">Serine aminopeptidase S33 domain-containing protein</fullName>
    </recommendedName>
</protein>
<keyword evidence="3" id="KW-1185">Reference proteome</keyword>
<dbReference type="EMBL" id="CAJZBQ010000021">
    <property type="protein sequence ID" value="CAG9319000.1"/>
    <property type="molecule type" value="Genomic_DNA"/>
</dbReference>
<reference evidence="2" key="1">
    <citation type="submission" date="2021-09" db="EMBL/GenBank/DDBJ databases">
        <authorList>
            <consortium name="AG Swart"/>
            <person name="Singh M."/>
            <person name="Singh A."/>
            <person name="Seah K."/>
            <person name="Emmerich C."/>
        </authorList>
    </citation>
    <scope>NUCLEOTIDE SEQUENCE</scope>
    <source>
        <strain evidence="2">ATCC30299</strain>
    </source>
</reference>
<dbReference type="Pfam" id="PF05677">
    <property type="entry name" value="DUF818"/>
    <property type="match status" value="1"/>
</dbReference>
<comment type="caution">
    <text evidence="2">The sequence shown here is derived from an EMBL/GenBank/DDBJ whole genome shotgun (WGS) entry which is preliminary data.</text>
</comment>
<dbReference type="PANTHER" id="PTHR12277">
    <property type="entry name" value="ALPHA/BETA HYDROLASE DOMAIN-CONTAINING PROTEIN"/>
    <property type="match status" value="1"/>
</dbReference>
<keyword evidence="1" id="KW-0472">Membrane</keyword>
<gene>
    <name evidence="2" type="ORF">BSTOLATCC_MIC22352</name>
</gene>
<evidence type="ECO:0000313" key="2">
    <source>
        <dbReference type="EMBL" id="CAG9319000.1"/>
    </source>
</evidence>
<dbReference type="AlphaFoldDB" id="A0AAU9J0Z1"/>
<dbReference type="InterPro" id="IPR029058">
    <property type="entry name" value="AB_hydrolase_fold"/>
</dbReference>
<accession>A0AAU9J0Z1</accession>
<dbReference type="SUPFAM" id="SSF53474">
    <property type="entry name" value="alpha/beta-Hydrolases"/>
    <property type="match status" value="1"/>
</dbReference>
<name>A0AAU9J0Z1_9CILI</name>
<evidence type="ECO:0000313" key="3">
    <source>
        <dbReference type="Proteomes" id="UP001162131"/>
    </source>
</evidence>
<dbReference type="InterPro" id="IPR008536">
    <property type="entry name" value="DUF818"/>
</dbReference>